<dbReference type="CDD" id="cd01310">
    <property type="entry name" value="TatD_DNAse"/>
    <property type="match status" value="1"/>
</dbReference>
<dbReference type="EMBL" id="JASDDP010000014">
    <property type="protein sequence ID" value="MDJ1645750.1"/>
    <property type="molecule type" value="Genomic_DNA"/>
</dbReference>
<dbReference type="InterPro" id="IPR001130">
    <property type="entry name" value="TatD-like"/>
</dbReference>
<dbReference type="RefSeq" id="WP_283823932.1">
    <property type="nucleotide sequence ID" value="NZ_JASDAY010000046.1"/>
</dbReference>
<accession>A0AAJ1UWS1</accession>
<evidence type="ECO:0000313" key="5">
    <source>
        <dbReference type="Proteomes" id="UP001224428"/>
    </source>
</evidence>
<name>A0AAJ1UWS1_9MOLU</name>
<evidence type="ECO:0000256" key="1">
    <source>
        <dbReference type="ARBA" id="ARBA00022723"/>
    </source>
</evidence>
<comment type="caution">
    <text evidence="4">The sequence shown here is derived from an EMBL/GenBank/DDBJ whole genome shotgun (WGS) entry which is preliminary data.</text>
</comment>
<dbReference type="InterPro" id="IPR032466">
    <property type="entry name" value="Metal_Hydrolase"/>
</dbReference>
<feature type="binding site" evidence="3">
    <location>
        <position position="208"/>
    </location>
    <ligand>
        <name>a divalent metal cation</name>
        <dbReference type="ChEBI" id="CHEBI:60240"/>
        <label>1</label>
    </ligand>
</feature>
<dbReference type="Pfam" id="PF01026">
    <property type="entry name" value="TatD_DNase"/>
    <property type="match status" value="1"/>
</dbReference>
<dbReference type="EC" id="3.1.-.-" evidence="4"/>
<feature type="binding site" evidence="3">
    <location>
        <position position="158"/>
    </location>
    <ligand>
        <name>a divalent metal cation</name>
        <dbReference type="ChEBI" id="CHEBI:60240"/>
        <label>2</label>
    </ligand>
</feature>
<dbReference type="AlphaFoldDB" id="A0AAJ1UWS1"/>
<reference evidence="4" key="1">
    <citation type="submission" date="2023-05" db="EMBL/GenBank/DDBJ databases">
        <title>Mycoplasma phocimorsus sp. nov., isolated from Scandinavian patients with seal finger or septic arthritis after contact with seals.</title>
        <authorList>
            <person name="Skafte-Holm A."/>
            <person name="Pedersen T.R."/>
            <person name="Froelund M."/>
            <person name="Stegger M."/>
            <person name="Qvortrup K."/>
            <person name="Michaels D.L."/>
            <person name="Brown D.R."/>
            <person name="Jensen J.S."/>
        </authorList>
    </citation>
    <scope>NUCLEOTIDE SEQUENCE</scope>
    <source>
        <strain evidence="4">M5725</strain>
    </source>
</reference>
<dbReference type="PANTHER" id="PTHR46124:SF2">
    <property type="entry name" value="D-AMINOACYL-TRNA DEACYLASE"/>
    <property type="match status" value="1"/>
</dbReference>
<dbReference type="PROSITE" id="PS01090">
    <property type="entry name" value="TATD_2"/>
    <property type="match status" value="1"/>
</dbReference>
<dbReference type="Proteomes" id="UP001224428">
    <property type="component" value="Unassembled WGS sequence"/>
</dbReference>
<feature type="binding site" evidence="3">
    <location>
        <position position="133"/>
    </location>
    <ligand>
        <name>a divalent metal cation</name>
        <dbReference type="ChEBI" id="CHEBI:60240"/>
        <label>2</label>
    </ligand>
</feature>
<dbReference type="NCBIfam" id="TIGR00010">
    <property type="entry name" value="YchF/TatD family DNA exonuclease"/>
    <property type="match status" value="1"/>
</dbReference>
<gene>
    <name evidence="4" type="ORF">QLQ80_01430</name>
</gene>
<feature type="binding site" evidence="3">
    <location>
        <position position="9"/>
    </location>
    <ligand>
        <name>a divalent metal cation</name>
        <dbReference type="ChEBI" id="CHEBI:60240"/>
        <label>1</label>
    </ligand>
</feature>
<dbReference type="SUPFAM" id="SSF51556">
    <property type="entry name" value="Metallo-dependent hydrolases"/>
    <property type="match status" value="1"/>
</dbReference>
<sequence length="261" mass="30300">MKFVDIHTHPLKTYYENPYQAVSNSLDKSVAFLGLTGCDLNEDQEILNLISLFKKENEKVKKLFGVIGIHPNNSTSLLEIKKLELLINEDVKAIGEIGLDYSRDNNPPKELQKQIFEAQINLAIKYKLPVVIHLRDAEEDVYEILKKYKEANLKFVIHTFSQDLEYAKKIYDLGGYFSFSGVCTYKNANKTREVIKWVPLDRIFSETDAPYLTPFPHRGEINYSNYVRYTVFFMAGLKNISPDELAQKIYKNTKRFFNLYG</sequence>
<feature type="binding site" evidence="3">
    <location>
        <position position="96"/>
    </location>
    <ligand>
        <name>a divalent metal cation</name>
        <dbReference type="ChEBI" id="CHEBI:60240"/>
        <label>1</label>
    </ligand>
</feature>
<dbReference type="Gene3D" id="3.20.20.140">
    <property type="entry name" value="Metal-dependent hydrolases"/>
    <property type="match status" value="1"/>
</dbReference>
<evidence type="ECO:0000256" key="2">
    <source>
        <dbReference type="ARBA" id="ARBA00022801"/>
    </source>
</evidence>
<feature type="binding site" evidence="3">
    <location>
        <position position="7"/>
    </location>
    <ligand>
        <name>a divalent metal cation</name>
        <dbReference type="ChEBI" id="CHEBI:60240"/>
        <label>1</label>
    </ligand>
</feature>
<proteinExistence type="predicted"/>
<protein>
    <submittedName>
        <fullName evidence="4">TatD family hydrolase</fullName>
        <ecNumber evidence="4">3.1.-.-</ecNumber>
    </submittedName>
</protein>
<dbReference type="GO" id="GO:0005829">
    <property type="term" value="C:cytosol"/>
    <property type="evidence" value="ECO:0007669"/>
    <property type="project" value="TreeGrafter"/>
</dbReference>
<dbReference type="GO" id="GO:0004536">
    <property type="term" value="F:DNA nuclease activity"/>
    <property type="evidence" value="ECO:0007669"/>
    <property type="project" value="InterPro"/>
</dbReference>
<evidence type="ECO:0000256" key="3">
    <source>
        <dbReference type="PIRSR" id="PIRSR005902-1"/>
    </source>
</evidence>
<dbReference type="GO" id="GO:0046872">
    <property type="term" value="F:metal ion binding"/>
    <property type="evidence" value="ECO:0007669"/>
    <property type="project" value="UniProtKB-KW"/>
</dbReference>
<keyword evidence="5" id="KW-1185">Reference proteome</keyword>
<dbReference type="InterPro" id="IPR018228">
    <property type="entry name" value="DNase_TatD-rel_CS"/>
</dbReference>
<dbReference type="PIRSF" id="PIRSF005902">
    <property type="entry name" value="DNase_TatD"/>
    <property type="match status" value="1"/>
</dbReference>
<evidence type="ECO:0000313" key="4">
    <source>
        <dbReference type="EMBL" id="MDJ1645750.1"/>
    </source>
</evidence>
<keyword evidence="1 3" id="KW-0479">Metal-binding</keyword>
<dbReference type="FunFam" id="3.20.20.140:FF:000005">
    <property type="entry name" value="TatD family hydrolase"/>
    <property type="match status" value="1"/>
</dbReference>
<dbReference type="InterPro" id="IPR015991">
    <property type="entry name" value="TatD/YcfH-like"/>
</dbReference>
<dbReference type="GO" id="GO:0016788">
    <property type="term" value="F:hydrolase activity, acting on ester bonds"/>
    <property type="evidence" value="ECO:0007669"/>
    <property type="project" value="InterPro"/>
</dbReference>
<keyword evidence="2 4" id="KW-0378">Hydrolase</keyword>
<dbReference type="PANTHER" id="PTHR46124">
    <property type="entry name" value="D-AMINOACYL-TRNA DEACYLASE"/>
    <property type="match status" value="1"/>
</dbReference>
<organism evidence="4 5">
    <name type="scientific">Mycoplasma phocimorsus</name>
    <dbReference type="NCBI Taxonomy" id="3045839"/>
    <lineage>
        <taxon>Bacteria</taxon>
        <taxon>Bacillati</taxon>
        <taxon>Mycoplasmatota</taxon>
        <taxon>Mollicutes</taxon>
        <taxon>Mycoplasmataceae</taxon>
        <taxon>Mycoplasma</taxon>
    </lineage>
</organism>